<evidence type="ECO:0000313" key="2">
    <source>
        <dbReference type="EMBL" id="CAI8047555.1"/>
    </source>
</evidence>
<dbReference type="EMBL" id="CASHTH010003655">
    <property type="protein sequence ID" value="CAI8047555.1"/>
    <property type="molecule type" value="Genomic_DNA"/>
</dbReference>
<dbReference type="InterPro" id="IPR012337">
    <property type="entry name" value="RNaseH-like_sf"/>
</dbReference>
<dbReference type="PANTHER" id="PTHR45749">
    <property type="match status" value="1"/>
</dbReference>
<protein>
    <submittedName>
        <fullName evidence="2">52 kDa repressor of the inhibitor of the protein kinase</fullName>
    </submittedName>
</protein>
<proteinExistence type="predicted"/>
<dbReference type="AlphaFoldDB" id="A0AA35TFW6"/>
<sequence length="233" mass="25694">MINIVADQVRSKIVGKIEAAKWYTVISDEVTDASNKEKLSLVLRYVDSDTLLVREDLIGFVEYNTGITGRELANKITSSLQAFGLDLSNLRGQAYDGAGNMAGSVNGTAALISAQYPLALYLHCLTLSESSCCQVIADYQCSKYDGCNRKGLPIFSVHPKRQTALEKAISDTQPTSKVHKLKDMCRTRWVQRVDAIQVFKSLHQCTVTCMEGICNDGPRLWSPDALTDARSHN</sequence>
<comment type="caution">
    <text evidence="2">The sequence shown here is derived from an EMBL/GenBank/DDBJ whole genome shotgun (WGS) entry which is preliminary data.</text>
</comment>
<gene>
    <name evidence="2" type="ORF">GBAR_LOCUS26286</name>
</gene>
<keyword evidence="3" id="KW-1185">Reference proteome</keyword>
<dbReference type="InterPro" id="IPR025398">
    <property type="entry name" value="DUF4371"/>
</dbReference>
<dbReference type="Pfam" id="PF14291">
    <property type="entry name" value="DUF4371"/>
    <property type="match status" value="1"/>
</dbReference>
<dbReference type="Proteomes" id="UP001174909">
    <property type="component" value="Unassembled WGS sequence"/>
</dbReference>
<evidence type="ECO:0000313" key="3">
    <source>
        <dbReference type="Proteomes" id="UP001174909"/>
    </source>
</evidence>
<accession>A0AA35TFW6</accession>
<dbReference type="SUPFAM" id="SSF53098">
    <property type="entry name" value="Ribonuclease H-like"/>
    <property type="match status" value="1"/>
</dbReference>
<feature type="domain" description="DUF4371" evidence="1">
    <location>
        <begin position="7"/>
        <end position="107"/>
    </location>
</feature>
<dbReference type="PANTHER" id="PTHR45749:SF21">
    <property type="entry name" value="DUF4371 DOMAIN-CONTAINING PROTEIN"/>
    <property type="match status" value="1"/>
</dbReference>
<evidence type="ECO:0000259" key="1">
    <source>
        <dbReference type="Pfam" id="PF14291"/>
    </source>
</evidence>
<reference evidence="2" key="1">
    <citation type="submission" date="2023-03" db="EMBL/GenBank/DDBJ databases">
        <authorList>
            <person name="Steffen K."/>
            <person name="Cardenas P."/>
        </authorList>
    </citation>
    <scope>NUCLEOTIDE SEQUENCE</scope>
</reference>
<name>A0AA35TFW6_GEOBA</name>
<organism evidence="2 3">
    <name type="scientific">Geodia barretti</name>
    <name type="common">Barrett's horny sponge</name>
    <dbReference type="NCBI Taxonomy" id="519541"/>
    <lineage>
        <taxon>Eukaryota</taxon>
        <taxon>Metazoa</taxon>
        <taxon>Porifera</taxon>
        <taxon>Demospongiae</taxon>
        <taxon>Heteroscleromorpha</taxon>
        <taxon>Tetractinellida</taxon>
        <taxon>Astrophorina</taxon>
        <taxon>Geodiidae</taxon>
        <taxon>Geodia</taxon>
    </lineage>
</organism>